<sequence length="1443" mass="147259">MNKKPLSKKIVGGIKDKLDDIRHGFKFRKFSKRVRPFRIGGELLKPKTIKWIVYRWNLGRLFLMEVRYYLHIRLRKFHDNAFAKKKTYYRYYSRPYAHSVNKASVYAFCVSFIAFMALQYISPFNFSGKPRVAEAGSNTVTWDTQDHLQNNNAPGASGGTTSQNNVVVNTDGTVALTSISVGSGADGNVIVTGNNVNIRELFENDNVTGVTTIRGADKGLNKGGGTYSPSAGSVPQFNDVTITGTGILTTDSPSGINPGKELEFKATGTVTVQNGGRIDASGKGYGGGSGGTSSGIAGSRGYGTGGGYGSGAMSGAGYASGGGGGGYGGGGGNGATYNSSVGAGGPTDTNFLSFGSGGGGAGVSGTLAGGAGGAGGGIIKIQAFSINLNTATGSILANGNIGNIVQSSGGGGSGGAIWIVTTGNFNNLGYVTAKGGNGGASRGGGGGGGGGRMRIDVATSSGSTTPSVSNGNGGCGTYCGLNGAGGVYPNVLPTGYPASGSLRNLKINSGQGATSKWTTIVWSATTNNGTIIKFRTRGTNLNDPSAATTTGNKDTGWTYWNNDSGGTTYYTTSGANILTLPTQWLEIEATLLSDTPNKNYTPLLDNVTVTHNYLDPPATPKTYRTDDTTTEITTYTNQAQVKLKADLGTPFANASPIAPQIELRTDQSFTGSPSAPVGVTVSTIDYTYSCVADPCSAAGEQWLADISGLSSDQTYYYKSRSTDAAGRASAWSETKSFIIEQTPPSSSGFTVKGNVSNRTDYVNQTDDKKIIKAEATLSDNVSTTLDVQFSEDGATWGIYDGTADGAGSNSTTNGENWAINTYATISGITSAPTLTAINLANGNGVWKISADGTKTIYVRFRDNAGNVSGKQFTTQNDWNGTTQGAATTTSQLDLTAGGDVKLASSVALGTGDDCDVTIAASNTRTIEEIYENPTVTGVTLANCTNPAKNGSNVGLNYGNTYAPGTAAIPNFKSLTINGTLTTAALVKIDFKVKESLTINTGGKIDASGRGYVGGVGKNRGGYPSGTQGGGYAYSGDDEYCYWSGGGGAYGGNGGNMIYFMGDVAGGTAYNTDFPNFGSGGGGCGTTNPANGGNGGGSINILANNITVNGNIIANGSEGTMSLTGYGGGGGGSGGGIHIVSPNNVTVSGSSIITARGANGLSGGGYTGSGGGGAGRITIEAPKVNDTIVLSDDNVTTADSLKGGEAGVGGDGSGEAGAAGVYTFTQLTPYQPSGTLGVNSPYTGLRVGDPSGPQYKWLNLKWTGSGLSSTYKIGIKVRPADAWGSGSYVNPSDGSASFYYFVPGSSGTIPLLSSFANTKTFEIQLQLEGDGSNTPVLSDLSIEYPLSDQITLDSTPPAVASDTVTSPNSAETWLGGSNHNITWNTAGISDANLLASPIKLEYTTNNGSSWTVIGNSDVTPLSNSGTYAWNPIPSADSTQVKVKI</sequence>
<dbReference type="PANTHER" id="PTHR31513">
    <property type="entry name" value="EPHRIN TYPE-B RECEPTOR"/>
    <property type="match status" value="1"/>
</dbReference>
<feature type="transmembrane region" description="Helical" evidence="1">
    <location>
        <begin position="103"/>
        <end position="121"/>
    </location>
</feature>
<evidence type="ECO:0000256" key="1">
    <source>
        <dbReference type="SAM" id="Phobius"/>
    </source>
</evidence>
<name>A0A0G0W6M7_UNCC2</name>
<dbReference type="EMBL" id="LCBL01000007">
    <property type="protein sequence ID" value="KKS08605.1"/>
    <property type="molecule type" value="Genomic_DNA"/>
</dbReference>
<protein>
    <submittedName>
        <fullName evidence="2">BNR/Asp-box repeat protein</fullName>
    </submittedName>
</protein>
<accession>A0A0G0W6M7</accession>
<proteinExistence type="predicted"/>
<keyword evidence="1" id="KW-0472">Membrane</keyword>
<gene>
    <name evidence="2" type="ORF">UU65_C0007G0001</name>
</gene>
<feature type="non-terminal residue" evidence="2">
    <location>
        <position position="1443"/>
    </location>
</feature>
<keyword evidence="1" id="KW-1133">Transmembrane helix</keyword>
<comment type="caution">
    <text evidence="2">The sequence shown here is derived from an EMBL/GenBank/DDBJ whole genome shotgun (WGS) entry which is preliminary data.</text>
</comment>
<dbReference type="Proteomes" id="UP000033869">
    <property type="component" value="Unassembled WGS sequence"/>
</dbReference>
<organism evidence="2 3">
    <name type="scientific">candidate division CPR2 bacterium GW2011_GWC1_41_48</name>
    <dbReference type="NCBI Taxonomy" id="1618344"/>
    <lineage>
        <taxon>Bacteria</taxon>
        <taxon>Bacteria division CPR2</taxon>
    </lineage>
</organism>
<reference evidence="2 3" key="1">
    <citation type="journal article" date="2015" name="Nature">
        <title>rRNA introns, odd ribosomes, and small enigmatic genomes across a large radiation of phyla.</title>
        <authorList>
            <person name="Brown C.T."/>
            <person name="Hug L.A."/>
            <person name="Thomas B.C."/>
            <person name="Sharon I."/>
            <person name="Castelle C.J."/>
            <person name="Singh A."/>
            <person name="Wilkins M.J."/>
            <person name="Williams K.H."/>
            <person name="Banfield J.F."/>
        </authorList>
    </citation>
    <scope>NUCLEOTIDE SEQUENCE [LARGE SCALE GENOMIC DNA]</scope>
</reference>
<evidence type="ECO:0000313" key="3">
    <source>
        <dbReference type="Proteomes" id="UP000033869"/>
    </source>
</evidence>
<keyword evidence="1" id="KW-0812">Transmembrane</keyword>
<evidence type="ECO:0000313" key="2">
    <source>
        <dbReference type="EMBL" id="KKS08605.1"/>
    </source>
</evidence>
<dbReference type="PANTHER" id="PTHR31513:SF2">
    <property type="entry name" value="MRAZ"/>
    <property type="match status" value="1"/>
</dbReference>